<reference evidence="1 2" key="1">
    <citation type="submission" date="2018-03" db="EMBL/GenBank/DDBJ databases">
        <title>The ancient ancestry and fast evolution of plastids.</title>
        <authorList>
            <person name="Moore K.R."/>
            <person name="Magnabosco C."/>
            <person name="Momper L."/>
            <person name="Gold D.A."/>
            <person name="Bosak T."/>
            <person name="Fournier G.P."/>
        </authorList>
    </citation>
    <scope>NUCLEOTIDE SEQUENCE [LARGE SCALE GENOMIC DNA]</scope>
    <source>
        <strain evidence="1 2">CCALA 016</strain>
    </source>
</reference>
<dbReference type="AlphaFoldDB" id="A0A2T1LQX0"/>
<gene>
    <name evidence="1" type="ORF">C7H19_24145</name>
</gene>
<dbReference type="EMBL" id="PXOH01000060">
    <property type="protein sequence ID" value="PSF30021.1"/>
    <property type="molecule type" value="Genomic_DNA"/>
</dbReference>
<reference evidence="1 2" key="2">
    <citation type="submission" date="2018-03" db="EMBL/GenBank/DDBJ databases">
        <authorList>
            <person name="Keele B.F."/>
        </authorList>
    </citation>
    <scope>NUCLEOTIDE SEQUENCE [LARGE SCALE GENOMIC DNA]</scope>
    <source>
        <strain evidence="1 2">CCALA 016</strain>
    </source>
</reference>
<proteinExistence type="predicted"/>
<accession>A0A2T1LQX0</accession>
<name>A0A2T1LQX0_9CHRO</name>
<evidence type="ECO:0000313" key="2">
    <source>
        <dbReference type="Proteomes" id="UP000239001"/>
    </source>
</evidence>
<dbReference type="RefSeq" id="WP_106459464.1">
    <property type="nucleotide sequence ID" value="NZ_PXOH01000060.1"/>
</dbReference>
<organism evidence="1 2">
    <name type="scientific">Aphanothece hegewaldii CCALA 016</name>
    <dbReference type="NCBI Taxonomy" id="2107694"/>
    <lineage>
        <taxon>Bacteria</taxon>
        <taxon>Bacillati</taxon>
        <taxon>Cyanobacteriota</taxon>
        <taxon>Cyanophyceae</taxon>
        <taxon>Oscillatoriophycideae</taxon>
        <taxon>Chroococcales</taxon>
        <taxon>Aphanothecaceae</taxon>
        <taxon>Aphanothece</taxon>
    </lineage>
</organism>
<sequence>MSFKLTRTICNDWLIEHGYTNFRVSKEMLEDVETNVLYLTSDTDKKHPLCDLGWVDYIEKLEHFFRLG</sequence>
<keyword evidence="2" id="KW-1185">Reference proteome</keyword>
<dbReference type="Proteomes" id="UP000239001">
    <property type="component" value="Unassembled WGS sequence"/>
</dbReference>
<protein>
    <submittedName>
        <fullName evidence="1">Uncharacterized protein</fullName>
    </submittedName>
</protein>
<evidence type="ECO:0000313" key="1">
    <source>
        <dbReference type="EMBL" id="PSF30021.1"/>
    </source>
</evidence>
<comment type="caution">
    <text evidence="1">The sequence shown here is derived from an EMBL/GenBank/DDBJ whole genome shotgun (WGS) entry which is preliminary data.</text>
</comment>